<proteinExistence type="predicted"/>
<organism evidence="1 2">
    <name type="scientific">Hyalangium minutum</name>
    <dbReference type="NCBI Taxonomy" id="394096"/>
    <lineage>
        <taxon>Bacteria</taxon>
        <taxon>Pseudomonadati</taxon>
        <taxon>Myxococcota</taxon>
        <taxon>Myxococcia</taxon>
        <taxon>Myxococcales</taxon>
        <taxon>Cystobacterineae</taxon>
        <taxon>Archangiaceae</taxon>
        <taxon>Hyalangium</taxon>
    </lineage>
</organism>
<protein>
    <submittedName>
        <fullName evidence="1">Uncharacterized protein</fullName>
    </submittedName>
</protein>
<dbReference type="AlphaFoldDB" id="A0A085W797"/>
<comment type="caution">
    <text evidence="1">The sequence shown here is derived from an EMBL/GenBank/DDBJ whole genome shotgun (WGS) entry which is preliminary data.</text>
</comment>
<dbReference type="OrthoDB" id="8481775at2"/>
<keyword evidence="2" id="KW-1185">Reference proteome</keyword>
<reference evidence="1 2" key="1">
    <citation type="submission" date="2014-04" db="EMBL/GenBank/DDBJ databases">
        <title>Genome assembly of Hyalangium minutum DSM 14724.</title>
        <authorList>
            <person name="Sharma G."/>
            <person name="Subramanian S."/>
        </authorList>
    </citation>
    <scope>NUCLEOTIDE SEQUENCE [LARGE SCALE GENOMIC DNA]</scope>
    <source>
        <strain evidence="1 2">DSM 14724</strain>
    </source>
</reference>
<evidence type="ECO:0000313" key="1">
    <source>
        <dbReference type="EMBL" id="KFE63560.1"/>
    </source>
</evidence>
<sequence>MTQEMQRLLLEDRWAPVTSEMGFLELGAEQAAQAFATWQRGLATSRGFTIEVLPVAGPLEPALSHLLPLSGGETQRRLFIPTRSAWTAYVTNQWTGTDAASAMSVMARRLSIRGLRVVAVPHTLRGDRGRYGAVMLDVFGPQQPGKLNNYVRAVEVANDGGHWVFEQSGEPFPFEQVKQYQARRVRDRFTFEMLKDYLRHLGLSPFEEDFYLPSGSCAWLVQKTGPFTPTGPEYTLEEARAAHVL</sequence>
<gene>
    <name evidence="1" type="ORF">DB31_2678</name>
</gene>
<dbReference type="RefSeq" id="WP_044195928.1">
    <property type="nucleotide sequence ID" value="NZ_JMCB01000017.1"/>
</dbReference>
<evidence type="ECO:0000313" key="2">
    <source>
        <dbReference type="Proteomes" id="UP000028725"/>
    </source>
</evidence>
<dbReference type="Proteomes" id="UP000028725">
    <property type="component" value="Unassembled WGS sequence"/>
</dbReference>
<name>A0A085W797_9BACT</name>
<accession>A0A085W797</accession>
<dbReference type="EMBL" id="JMCB01000017">
    <property type="protein sequence ID" value="KFE63560.1"/>
    <property type="molecule type" value="Genomic_DNA"/>
</dbReference>